<evidence type="ECO:0000256" key="3">
    <source>
        <dbReference type="ARBA" id="ARBA00023163"/>
    </source>
</evidence>
<evidence type="ECO:0000313" key="6">
    <source>
        <dbReference type="Proteomes" id="UP000248706"/>
    </source>
</evidence>
<reference evidence="5 6" key="1">
    <citation type="submission" date="2016-08" db="EMBL/GenBank/DDBJ databases">
        <title>Analysis of Carbohydrate Active Enzymes in Thermogemmatispora T81 Reveals Carbohydrate Degradation Ability.</title>
        <authorList>
            <person name="Tomazini A."/>
            <person name="Lal S."/>
            <person name="Stott M."/>
            <person name="Henrissat B."/>
            <person name="Polikarpov I."/>
            <person name="Sparling R."/>
            <person name="Levin D.B."/>
        </authorList>
    </citation>
    <scope>NUCLEOTIDE SEQUENCE [LARGE SCALE GENOMIC DNA]</scope>
    <source>
        <strain evidence="5 6">T81</strain>
    </source>
</reference>
<dbReference type="Proteomes" id="UP000248706">
    <property type="component" value="Unassembled WGS sequence"/>
</dbReference>
<dbReference type="PANTHER" id="PTHR43537:SF49">
    <property type="entry name" value="TRANSCRIPTIONAL REGULATORY PROTEIN"/>
    <property type="match status" value="1"/>
</dbReference>
<keyword evidence="1" id="KW-0805">Transcription regulation</keyword>
<organism evidence="5 6">
    <name type="scientific">Thermogemmatispora tikiterensis</name>
    <dbReference type="NCBI Taxonomy" id="1825093"/>
    <lineage>
        <taxon>Bacteria</taxon>
        <taxon>Bacillati</taxon>
        <taxon>Chloroflexota</taxon>
        <taxon>Ktedonobacteria</taxon>
        <taxon>Thermogemmatisporales</taxon>
        <taxon>Thermogemmatisporaceae</taxon>
        <taxon>Thermogemmatispora</taxon>
    </lineage>
</organism>
<protein>
    <recommendedName>
        <fullName evidence="4">HTH gntR-type domain-containing protein</fullName>
    </recommendedName>
</protein>
<proteinExistence type="predicted"/>
<dbReference type="GO" id="GO:0003700">
    <property type="term" value="F:DNA-binding transcription factor activity"/>
    <property type="evidence" value="ECO:0007669"/>
    <property type="project" value="InterPro"/>
</dbReference>
<feature type="domain" description="HTH gntR-type" evidence="4">
    <location>
        <begin position="12"/>
        <end position="78"/>
    </location>
</feature>
<comment type="caution">
    <text evidence="5">The sequence shown here is derived from an EMBL/GenBank/DDBJ whole genome shotgun (WGS) entry which is preliminary data.</text>
</comment>
<name>A0A328VJS1_9CHLR</name>
<sequence length="225" mass="26130">MPLSRIQLPGERSRAQELYEFLRNAILDGTLEPNERLVEENIAALASVSRTPVREALRKLEADNLVRDTGQGIVVGTTSPEELEELCAVRETLEGMASRLAARLRSELEVASLRRILEEYREATQQRDVERLVVLNHAFHETIWQAARNRYLFRELTNLRDLIERLQKTTLDRPERQQAALPEHEALFEAIVRQDEDEAERLARQHFREAMAIRLMMARLAQKRL</sequence>
<dbReference type="InterPro" id="IPR008920">
    <property type="entry name" value="TF_FadR/GntR_C"/>
</dbReference>
<accession>A0A328VJS1</accession>
<dbReference type="SMART" id="SM00895">
    <property type="entry name" value="FCD"/>
    <property type="match status" value="1"/>
</dbReference>
<dbReference type="InterPro" id="IPR036388">
    <property type="entry name" value="WH-like_DNA-bd_sf"/>
</dbReference>
<evidence type="ECO:0000313" key="5">
    <source>
        <dbReference type="EMBL" id="RAQ97717.1"/>
    </source>
</evidence>
<dbReference type="PANTHER" id="PTHR43537">
    <property type="entry name" value="TRANSCRIPTIONAL REGULATOR, GNTR FAMILY"/>
    <property type="match status" value="1"/>
</dbReference>
<dbReference type="SUPFAM" id="SSF48008">
    <property type="entry name" value="GntR ligand-binding domain-like"/>
    <property type="match status" value="1"/>
</dbReference>
<evidence type="ECO:0000259" key="4">
    <source>
        <dbReference type="PROSITE" id="PS50949"/>
    </source>
</evidence>
<dbReference type="GO" id="GO:0003677">
    <property type="term" value="F:DNA binding"/>
    <property type="evidence" value="ECO:0007669"/>
    <property type="project" value="UniProtKB-KW"/>
</dbReference>
<dbReference type="SUPFAM" id="SSF46785">
    <property type="entry name" value="Winged helix' DNA-binding domain"/>
    <property type="match status" value="1"/>
</dbReference>
<evidence type="ECO:0000256" key="2">
    <source>
        <dbReference type="ARBA" id="ARBA00023125"/>
    </source>
</evidence>
<dbReference type="AlphaFoldDB" id="A0A328VJS1"/>
<dbReference type="InterPro" id="IPR011711">
    <property type="entry name" value="GntR_C"/>
</dbReference>
<dbReference type="Gene3D" id="1.10.10.10">
    <property type="entry name" value="Winged helix-like DNA-binding domain superfamily/Winged helix DNA-binding domain"/>
    <property type="match status" value="1"/>
</dbReference>
<dbReference type="Gene3D" id="1.20.120.530">
    <property type="entry name" value="GntR ligand-binding domain-like"/>
    <property type="match status" value="1"/>
</dbReference>
<dbReference type="OrthoDB" id="114741at2"/>
<dbReference type="EMBL" id="MCIF01000002">
    <property type="protein sequence ID" value="RAQ97717.1"/>
    <property type="molecule type" value="Genomic_DNA"/>
</dbReference>
<dbReference type="SMART" id="SM00345">
    <property type="entry name" value="HTH_GNTR"/>
    <property type="match status" value="1"/>
</dbReference>
<dbReference type="RefSeq" id="WP_112432366.1">
    <property type="nucleotide sequence ID" value="NZ_MCIF01000002.1"/>
</dbReference>
<dbReference type="InterPro" id="IPR036390">
    <property type="entry name" value="WH_DNA-bd_sf"/>
</dbReference>
<gene>
    <name evidence="5" type="ORF">A4R35_19415</name>
</gene>
<dbReference type="InterPro" id="IPR000524">
    <property type="entry name" value="Tscrpt_reg_HTH_GntR"/>
</dbReference>
<keyword evidence="6" id="KW-1185">Reference proteome</keyword>
<dbReference type="PROSITE" id="PS50949">
    <property type="entry name" value="HTH_GNTR"/>
    <property type="match status" value="1"/>
</dbReference>
<dbReference type="Pfam" id="PF00392">
    <property type="entry name" value="GntR"/>
    <property type="match status" value="1"/>
</dbReference>
<dbReference type="Pfam" id="PF07729">
    <property type="entry name" value="FCD"/>
    <property type="match status" value="1"/>
</dbReference>
<evidence type="ECO:0000256" key="1">
    <source>
        <dbReference type="ARBA" id="ARBA00023015"/>
    </source>
</evidence>
<keyword evidence="3" id="KW-0804">Transcription</keyword>
<keyword evidence="2" id="KW-0238">DNA-binding</keyword>